<organism evidence="11 12">
    <name type="scientific">Candidatus Corynebacterium gallistercoris</name>
    <dbReference type="NCBI Taxonomy" id="2838530"/>
    <lineage>
        <taxon>Bacteria</taxon>
        <taxon>Bacillati</taxon>
        <taxon>Actinomycetota</taxon>
        <taxon>Actinomycetes</taxon>
        <taxon>Mycobacteriales</taxon>
        <taxon>Corynebacteriaceae</taxon>
        <taxon>Corynebacterium</taxon>
    </lineage>
</organism>
<name>A0A9D1RY53_9CORY</name>
<protein>
    <recommendedName>
        <fullName evidence="3 10">Gluconokinase</fullName>
        <ecNumber evidence="3 10">2.7.1.12</ecNumber>
    </recommendedName>
</protein>
<evidence type="ECO:0000256" key="9">
    <source>
        <dbReference type="ARBA" id="ARBA00048090"/>
    </source>
</evidence>
<comment type="similarity">
    <text evidence="2 10">Belongs to the gluconokinase GntK/GntV family.</text>
</comment>
<keyword evidence="8" id="KW-0311">Gluconate utilization</keyword>
<evidence type="ECO:0000256" key="2">
    <source>
        <dbReference type="ARBA" id="ARBA00008420"/>
    </source>
</evidence>
<reference evidence="11" key="2">
    <citation type="submission" date="2021-04" db="EMBL/GenBank/DDBJ databases">
        <authorList>
            <person name="Gilroy R."/>
        </authorList>
    </citation>
    <scope>NUCLEOTIDE SEQUENCE</scope>
    <source>
        <strain evidence="11">4376</strain>
    </source>
</reference>
<evidence type="ECO:0000313" key="12">
    <source>
        <dbReference type="Proteomes" id="UP000824189"/>
    </source>
</evidence>
<keyword evidence="4 10" id="KW-0808">Transferase</keyword>
<evidence type="ECO:0000256" key="8">
    <source>
        <dbReference type="ARBA" id="ARBA00023064"/>
    </source>
</evidence>
<gene>
    <name evidence="11" type="ORF">H9867_05355</name>
</gene>
<dbReference type="EMBL" id="DXFZ01000063">
    <property type="protein sequence ID" value="HIW95897.1"/>
    <property type="molecule type" value="Genomic_DNA"/>
</dbReference>
<evidence type="ECO:0000256" key="3">
    <source>
        <dbReference type="ARBA" id="ARBA00012054"/>
    </source>
</evidence>
<dbReference type="GO" id="GO:0046316">
    <property type="term" value="F:gluconokinase activity"/>
    <property type="evidence" value="ECO:0007669"/>
    <property type="project" value="UniProtKB-EC"/>
</dbReference>
<keyword evidence="5 10" id="KW-0547">Nucleotide-binding</keyword>
<dbReference type="AlphaFoldDB" id="A0A9D1RY53"/>
<evidence type="ECO:0000256" key="6">
    <source>
        <dbReference type="ARBA" id="ARBA00022777"/>
    </source>
</evidence>
<evidence type="ECO:0000256" key="10">
    <source>
        <dbReference type="RuleBase" id="RU363066"/>
    </source>
</evidence>
<comment type="pathway">
    <text evidence="1">Carbohydrate acid metabolism.</text>
</comment>
<dbReference type="SUPFAM" id="SSF52540">
    <property type="entry name" value="P-loop containing nucleoside triphosphate hydrolases"/>
    <property type="match status" value="1"/>
</dbReference>
<evidence type="ECO:0000256" key="5">
    <source>
        <dbReference type="ARBA" id="ARBA00022741"/>
    </source>
</evidence>
<dbReference type="GO" id="GO:0005524">
    <property type="term" value="F:ATP binding"/>
    <property type="evidence" value="ECO:0007669"/>
    <property type="project" value="UniProtKB-KW"/>
</dbReference>
<accession>A0A9D1RY53</accession>
<dbReference type="Pfam" id="PF13671">
    <property type="entry name" value="AAA_33"/>
    <property type="match status" value="1"/>
</dbReference>
<comment type="caution">
    <text evidence="11">The sequence shown here is derived from an EMBL/GenBank/DDBJ whole genome shotgun (WGS) entry which is preliminary data.</text>
</comment>
<dbReference type="NCBIfam" id="TIGR01313">
    <property type="entry name" value="therm_gnt_kin"/>
    <property type="match status" value="1"/>
</dbReference>
<dbReference type="PANTHER" id="PTHR43442">
    <property type="entry name" value="GLUCONOKINASE-RELATED"/>
    <property type="match status" value="1"/>
</dbReference>
<dbReference type="InterPro" id="IPR027417">
    <property type="entry name" value="P-loop_NTPase"/>
</dbReference>
<dbReference type="GO" id="GO:0019521">
    <property type="term" value="P:D-gluconate metabolic process"/>
    <property type="evidence" value="ECO:0007669"/>
    <property type="project" value="UniProtKB-KW"/>
</dbReference>
<dbReference type="CDD" id="cd02021">
    <property type="entry name" value="GntK"/>
    <property type="match status" value="1"/>
</dbReference>
<dbReference type="InterPro" id="IPR006001">
    <property type="entry name" value="Therm_gnt_kin"/>
</dbReference>
<evidence type="ECO:0000256" key="4">
    <source>
        <dbReference type="ARBA" id="ARBA00022679"/>
    </source>
</evidence>
<evidence type="ECO:0000313" key="11">
    <source>
        <dbReference type="EMBL" id="HIW95897.1"/>
    </source>
</evidence>
<comment type="catalytic activity">
    <reaction evidence="9 10">
        <text>D-gluconate + ATP = 6-phospho-D-gluconate + ADP + H(+)</text>
        <dbReference type="Rhea" id="RHEA:19433"/>
        <dbReference type="ChEBI" id="CHEBI:15378"/>
        <dbReference type="ChEBI" id="CHEBI:18391"/>
        <dbReference type="ChEBI" id="CHEBI:30616"/>
        <dbReference type="ChEBI" id="CHEBI:58759"/>
        <dbReference type="ChEBI" id="CHEBI:456216"/>
        <dbReference type="EC" id="2.7.1.12"/>
    </reaction>
</comment>
<dbReference type="EC" id="2.7.1.12" evidence="3 10"/>
<dbReference type="GO" id="GO:0005737">
    <property type="term" value="C:cytoplasm"/>
    <property type="evidence" value="ECO:0007669"/>
    <property type="project" value="TreeGrafter"/>
</dbReference>
<evidence type="ECO:0000256" key="7">
    <source>
        <dbReference type="ARBA" id="ARBA00022840"/>
    </source>
</evidence>
<keyword evidence="7 10" id="KW-0067">ATP-binding</keyword>
<dbReference type="Gene3D" id="3.40.50.300">
    <property type="entry name" value="P-loop containing nucleotide triphosphate hydrolases"/>
    <property type="match status" value="1"/>
</dbReference>
<dbReference type="Proteomes" id="UP000824189">
    <property type="component" value="Unassembled WGS sequence"/>
</dbReference>
<dbReference type="PANTHER" id="PTHR43442:SF3">
    <property type="entry name" value="GLUCONOKINASE-RELATED"/>
    <property type="match status" value="1"/>
</dbReference>
<evidence type="ECO:0000256" key="1">
    <source>
        <dbReference type="ARBA" id="ARBA00004761"/>
    </source>
</evidence>
<dbReference type="FunFam" id="3.40.50.300:FF:000522">
    <property type="entry name" value="Gluconokinase"/>
    <property type="match status" value="1"/>
</dbReference>
<keyword evidence="6 10" id="KW-0418">Kinase</keyword>
<sequence length="157" mass="17139">MGVSGSGKSTVGAALATLLDLEFVDGDDFHPQANIEKMSQGIPLTDEDRWPWLAEVGAWLANQPRGGVVACSALKKTYRDALLAACPRTAFVHCTGSKELLTERMGQRTKHFMPVHLLDSQLATLEALSPDEPGQDFDITPPVEEVAAEMHRWLLAR</sequence>
<proteinExistence type="inferred from homology"/>
<reference evidence="11" key="1">
    <citation type="journal article" date="2021" name="PeerJ">
        <title>Extensive microbial diversity within the chicken gut microbiome revealed by metagenomics and culture.</title>
        <authorList>
            <person name="Gilroy R."/>
            <person name="Ravi A."/>
            <person name="Getino M."/>
            <person name="Pursley I."/>
            <person name="Horton D.L."/>
            <person name="Alikhan N.F."/>
            <person name="Baker D."/>
            <person name="Gharbi K."/>
            <person name="Hall N."/>
            <person name="Watson M."/>
            <person name="Adriaenssens E.M."/>
            <person name="Foster-Nyarko E."/>
            <person name="Jarju S."/>
            <person name="Secka A."/>
            <person name="Antonio M."/>
            <person name="Oren A."/>
            <person name="Chaudhuri R.R."/>
            <person name="La Ragione R."/>
            <person name="Hildebrand F."/>
            <person name="Pallen M.J."/>
        </authorList>
    </citation>
    <scope>NUCLEOTIDE SEQUENCE</scope>
    <source>
        <strain evidence="11">4376</strain>
    </source>
</reference>